<keyword evidence="4" id="KW-1185">Reference proteome</keyword>
<name>A0A411YJC7_9ACTN</name>
<dbReference type="OrthoDB" id="9807950at2"/>
<dbReference type="Pfam" id="PF01312">
    <property type="entry name" value="Bac_export_2"/>
    <property type="match status" value="1"/>
</dbReference>
<dbReference type="PRINTS" id="PR00950">
    <property type="entry name" value="TYPE3IMSPROT"/>
</dbReference>
<keyword evidence="2" id="KW-1133">Transmembrane helix</keyword>
<dbReference type="SUPFAM" id="SSF160544">
    <property type="entry name" value="EscU C-terminal domain-like"/>
    <property type="match status" value="1"/>
</dbReference>
<keyword evidence="2" id="KW-0472">Membrane</keyword>
<evidence type="ECO:0000313" key="3">
    <source>
        <dbReference type="EMBL" id="QBI21251.1"/>
    </source>
</evidence>
<dbReference type="InterPro" id="IPR006135">
    <property type="entry name" value="T3SS_substrate_exporter"/>
</dbReference>
<dbReference type="Proteomes" id="UP000291469">
    <property type="component" value="Chromosome"/>
</dbReference>
<sequence>MAKQEQGEKTEKPTPRRRNKAREEGQVARSQEVGAATSLLAAVLAVVMIVPGAFETLRETSAALWISTDGTELPSGQILDFFWRIATTAILPIAGIAAFFGVLAGASQVGFRITPKAAKPKLDKLDPRKGLEKLKPKRAGWELIRATTKLGLLFALAAGPLTAWTESMGQGRGLGSGLSALSDEAWTLLMRAFALAVVVALADYLWQRHTTEKKLKMSKHEIKQEHKQTEGDPQIKQSRRQRMRELSRNRMLADVPKADVVVTNPTHLAVALRYSPDEAAPRVVAKGADHLAEKIRTIAYRHGVTVTEDKPLAQTLYRKCKVGQLVPAALYEAVAVVLALAYRRTGRRATAGAGR</sequence>
<dbReference type="PANTHER" id="PTHR30531">
    <property type="entry name" value="FLAGELLAR BIOSYNTHETIC PROTEIN FLHB"/>
    <property type="match status" value="1"/>
</dbReference>
<feature type="transmembrane region" description="Helical" evidence="2">
    <location>
        <begin position="185"/>
        <end position="206"/>
    </location>
</feature>
<dbReference type="Gene3D" id="3.40.1690.10">
    <property type="entry name" value="secretion proteins EscU"/>
    <property type="match status" value="1"/>
</dbReference>
<evidence type="ECO:0000256" key="1">
    <source>
        <dbReference type="SAM" id="MobiDB-lite"/>
    </source>
</evidence>
<feature type="region of interest" description="Disordered" evidence="1">
    <location>
        <begin position="1"/>
        <end position="29"/>
    </location>
</feature>
<dbReference type="RefSeq" id="WP_131156244.1">
    <property type="nucleotide sequence ID" value="NZ_CP036402.1"/>
</dbReference>
<dbReference type="GO" id="GO:0009306">
    <property type="term" value="P:protein secretion"/>
    <property type="evidence" value="ECO:0007669"/>
    <property type="project" value="InterPro"/>
</dbReference>
<evidence type="ECO:0000313" key="4">
    <source>
        <dbReference type="Proteomes" id="UP000291469"/>
    </source>
</evidence>
<dbReference type="GO" id="GO:0005886">
    <property type="term" value="C:plasma membrane"/>
    <property type="evidence" value="ECO:0007669"/>
    <property type="project" value="TreeGrafter"/>
</dbReference>
<dbReference type="PANTHER" id="PTHR30531:SF12">
    <property type="entry name" value="FLAGELLAR BIOSYNTHETIC PROTEIN FLHB"/>
    <property type="match status" value="1"/>
</dbReference>
<dbReference type="AlphaFoldDB" id="A0A411YJC7"/>
<dbReference type="KEGG" id="erz:ER308_17860"/>
<dbReference type="InterPro" id="IPR029025">
    <property type="entry name" value="T3SS_substrate_exporter_C"/>
</dbReference>
<evidence type="ECO:0000256" key="2">
    <source>
        <dbReference type="SAM" id="Phobius"/>
    </source>
</evidence>
<organism evidence="3 4">
    <name type="scientific">Egibacter rhizosphaerae</name>
    <dbReference type="NCBI Taxonomy" id="1670831"/>
    <lineage>
        <taxon>Bacteria</taxon>
        <taxon>Bacillati</taxon>
        <taxon>Actinomycetota</taxon>
        <taxon>Nitriliruptoria</taxon>
        <taxon>Egibacterales</taxon>
        <taxon>Egibacteraceae</taxon>
        <taxon>Egibacter</taxon>
    </lineage>
</organism>
<dbReference type="EMBL" id="CP036402">
    <property type="protein sequence ID" value="QBI21251.1"/>
    <property type="molecule type" value="Genomic_DNA"/>
</dbReference>
<gene>
    <name evidence="3" type="ORF">ER308_17860</name>
</gene>
<feature type="region of interest" description="Disordered" evidence="1">
    <location>
        <begin position="215"/>
        <end position="243"/>
    </location>
</feature>
<proteinExistence type="predicted"/>
<feature type="transmembrane region" description="Helical" evidence="2">
    <location>
        <begin position="33"/>
        <end position="54"/>
    </location>
</feature>
<feature type="compositionally biased region" description="Basic and acidic residues" evidence="1">
    <location>
        <begin position="1"/>
        <end position="14"/>
    </location>
</feature>
<protein>
    <submittedName>
        <fullName evidence="3">EscU/YscU/HrcU family type III secretion system export apparatus switch protein</fullName>
    </submittedName>
</protein>
<accession>A0A411YJC7</accession>
<feature type="transmembrane region" description="Helical" evidence="2">
    <location>
        <begin position="143"/>
        <end position="165"/>
    </location>
</feature>
<keyword evidence="2" id="KW-0812">Transmembrane</keyword>
<dbReference type="Gene3D" id="6.10.250.2080">
    <property type="match status" value="1"/>
</dbReference>
<feature type="compositionally biased region" description="Basic and acidic residues" evidence="1">
    <location>
        <begin position="215"/>
        <end position="230"/>
    </location>
</feature>
<reference evidence="3 4" key="1">
    <citation type="submission" date="2019-01" db="EMBL/GenBank/DDBJ databases">
        <title>Egibacter rhizosphaerae EGI 80759T.</title>
        <authorList>
            <person name="Chen D.-D."/>
            <person name="Tian Y."/>
            <person name="Jiao J.-Y."/>
            <person name="Zhang X.-T."/>
            <person name="Zhang Y.-G."/>
            <person name="Zhang Y."/>
            <person name="Xiao M."/>
            <person name="Shu W.-S."/>
            <person name="Li W.-J."/>
        </authorList>
    </citation>
    <scope>NUCLEOTIDE SEQUENCE [LARGE SCALE GENOMIC DNA]</scope>
    <source>
        <strain evidence="3 4">EGI 80759</strain>
    </source>
</reference>
<feature type="transmembrane region" description="Helical" evidence="2">
    <location>
        <begin position="81"/>
        <end position="106"/>
    </location>
</feature>